<keyword evidence="2" id="KW-1185">Reference proteome</keyword>
<evidence type="ECO:0000313" key="2">
    <source>
        <dbReference type="Proteomes" id="UP001501417"/>
    </source>
</evidence>
<organism evidence="1 2">
    <name type="scientific">Mycobacterium paraffinicum</name>
    <dbReference type="NCBI Taxonomy" id="53378"/>
    <lineage>
        <taxon>Bacteria</taxon>
        <taxon>Bacillati</taxon>
        <taxon>Actinomycetota</taxon>
        <taxon>Actinomycetes</taxon>
        <taxon>Mycobacteriales</taxon>
        <taxon>Mycobacteriaceae</taxon>
        <taxon>Mycobacterium</taxon>
    </lineage>
</organism>
<gene>
    <name evidence="1" type="ORF">GCM10023161_47000</name>
</gene>
<accession>A0ABP8F6D4</accession>
<reference evidence="2" key="1">
    <citation type="journal article" date="2019" name="Int. J. Syst. Evol. Microbiol.">
        <title>The Global Catalogue of Microorganisms (GCM) 10K type strain sequencing project: providing services to taxonomists for standard genome sequencing and annotation.</title>
        <authorList>
            <consortium name="The Broad Institute Genomics Platform"/>
            <consortium name="The Broad Institute Genome Sequencing Center for Infectious Disease"/>
            <person name="Wu L."/>
            <person name="Ma J."/>
        </authorList>
    </citation>
    <scope>NUCLEOTIDE SEQUENCE [LARGE SCALE GENOMIC DNA]</scope>
    <source>
        <strain evidence="2">JCM 17782</strain>
    </source>
</reference>
<name>A0ABP8F6D4_9MYCO</name>
<proteinExistence type="predicted"/>
<dbReference type="Proteomes" id="UP001501417">
    <property type="component" value="Unassembled WGS sequence"/>
</dbReference>
<dbReference type="EMBL" id="BAABGF010000052">
    <property type="protein sequence ID" value="GAA4296031.1"/>
    <property type="molecule type" value="Genomic_DNA"/>
</dbReference>
<comment type="caution">
    <text evidence="1">The sequence shown here is derived from an EMBL/GenBank/DDBJ whole genome shotgun (WGS) entry which is preliminary data.</text>
</comment>
<protein>
    <submittedName>
        <fullName evidence="1">Uncharacterized protein</fullName>
    </submittedName>
</protein>
<evidence type="ECO:0000313" key="1">
    <source>
        <dbReference type="EMBL" id="GAA4296031.1"/>
    </source>
</evidence>
<sequence length="237" mass="25459">MTEMTAPEMRARGGTARPTRFLGWADDDAPLLCGGIVDIHPGELTLLNRRSGTMSTVGGGGVFGRVAGGAVSQPLSAWHDSRHVSECHEVKAEAGPLRVWGEPAVFRAISTPDTAPGVLATAGRLDTVDADLLPMLVHKDFHSAHLSDLVNIELVISSVMHVVTVVLETAFKNAGFIQHVLGGAIGEDATNELAYTDILADLPALSREYEDVDVVIVGEDEMKPRTYTDEDHQVWRT</sequence>